<dbReference type="GO" id="GO:0005737">
    <property type="term" value="C:cytoplasm"/>
    <property type="evidence" value="ECO:0007669"/>
    <property type="project" value="UniProtKB-SubCell"/>
</dbReference>
<dbReference type="AlphaFoldDB" id="A0A0R2P441"/>
<dbReference type="InterPro" id="IPR053924">
    <property type="entry name" value="RecX_HTH_2nd"/>
</dbReference>
<dbReference type="PANTHER" id="PTHR33602:SF1">
    <property type="entry name" value="REGULATORY PROTEIN RECX FAMILY PROTEIN"/>
    <property type="match status" value="1"/>
</dbReference>
<dbReference type="InterPro" id="IPR003783">
    <property type="entry name" value="Regulatory_RecX"/>
</dbReference>
<comment type="function">
    <text evidence="5">Modulates RecA activity.</text>
</comment>
<name>A0A0R2P441_9ACTN</name>
<dbReference type="HAMAP" id="MF_01114">
    <property type="entry name" value="RecX"/>
    <property type="match status" value="1"/>
</dbReference>
<comment type="similarity">
    <text evidence="2 5">Belongs to the RecX family.</text>
</comment>
<gene>
    <name evidence="5" type="primary">recX</name>
    <name evidence="9" type="ORF">ABR60_01285</name>
</gene>
<evidence type="ECO:0000313" key="10">
    <source>
        <dbReference type="Proteomes" id="UP000053941"/>
    </source>
</evidence>
<evidence type="ECO:0000259" key="7">
    <source>
        <dbReference type="Pfam" id="PF21981"/>
    </source>
</evidence>
<keyword evidence="4 5" id="KW-0963">Cytoplasm</keyword>
<evidence type="ECO:0000259" key="6">
    <source>
        <dbReference type="Pfam" id="PF02631"/>
    </source>
</evidence>
<dbReference type="Proteomes" id="UP000053941">
    <property type="component" value="Unassembled WGS sequence"/>
</dbReference>
<dbReference type="Gene3D" id="1.10.10.10">
    <property type="entry name" value="Winged helix-like DNA-binding domain superfamily/Winged helix DNA-binding domain"/>
    <property type="match status" value="3"/>
</dbReference>
<evidence type="ECO:0000259" key="8">
    <source>
        <dbReference type="Pfam" id="PF21982"/>
    </source>
</evidence>
<evidence type="ECO:0000256" key="2">
    <source>
        <dbReference type="ARBA" id="ARBA00009695"/>
    </source>
</evidence>
<dbReference type="EMBL" id="LIAS01000071">
    <property type="protein sequence ID" value="KRO30701.1"/>
    <property type="molecule type" value="Genomic_DNA"/>
</dbReference>
<proteinExistence type="inferred from homology"/>
<dbReference type="PANTHER" id="PTHR33602">
    <property type="entry name" value="REGULATORY PROTEIN RECX FAMILY PROTEIN"/>
    <property type="match status" value="1"/>
</dbReference>
<evidence type="ECO:0000313" key="9">
    <source>
        <dbReference type="EMBL" id="KRO30701.1"/>
    </source>
</evidence>
<dbReference type="GO" id="GO:0006282">
    <property type="term" value="P:regulation of DNA repair"/>
    <property type="evidence" value="ECO:0007669"/>
    <property type="project" value="UniProtKB-UniRule"/>
</dbReference>
<dbReference type="Pfam" id="PF21982">
    <property type="entry name" value="RecX_HTH1"/>
    <property type="match status" value="1"/>
</dbReference>
<accession>A0A0R2P441</accession>
<dbReference type="InterPro" id="IPR053925">
    <property type="entry name" value="RecX_HTH_3rd"/>
</dbReference>
<evidence type="ECO:0000256" key="3">
    <source>
        <dbReference type="ARBA" id="ARBA00018111"/>
    </source>
</evidence>
<feature type="domain" description="RecX third three-helical" evidence="7">
    <location>
        <begin position="110"/>
        <end position="157"/>
    </location>
</feature>
<evidence type="ECO:0000256" key="5">
    <source>
        <dbReference type="HAMAP-Rule" id="MF_01114"/>
    </source>
</evidence>
<comment type="subcellular location">
    <subcellularLocation>
        <location evidence="1 5">Cytoplasm</location>
    </subcellularLocation>
</comment>
<organism evidence="9 10">
    <name type="scientific">Actinobacteria bacterium BACL2 MAG-120802-bin41</name>
    <dbReference type="NCBI Taxonomy" id="1655568"/>
    <lineage>
        <taxon>Bacteria</taxon>
        <taxon>Bacillati</taxon>
        <taxon>Actinomycetota</taxon>
        <taxon>Actinomycetes</taxon>
        <taxon>Actinomycetes incertae sedis</taxon>
        <taxon>ac1 cluster</taxon>
    </lineage>
</organism>
<evidence type="ECO:0000256" key="4">
    <source>
        <dbReference type="ARBA" id="ARBA00022490"/>
    </source>
</evidence>
<dbReference type="Pfam" id="PF21981">
    <property type="entry name" value="RecX_HTH3"/>
    <property type="match status" value="1"/>
</dbReference>
<feature type="domain" description="RecX first three-helical" evidence="8">
    <location>
        <begin position="19"/>
        <end position="56"/>
    </location>
</feature>
<comment type="caution">
    <text evidence="9">The sequence shown here is derived from an EMBL/GenBank/DDBJ whole genome shotgun (WGS) entry which is preliminary data.</text>
</comment>
<feature type="domain" description="RecX second three-helical" evidence="6">
    <location>
        <begin position="63"/>
        <end position="101"/>
    </location>
</feature>
<sequence>MSSSNSVEVESDPYQVAQTIALMALGRRAKSRGELFKLLKSRGIEEEIANAVLFRLAEQGFINDHEFARYWSESRQRTKKVSKRIISGELRSKGISPEIIEWITSDISDDEEFANAMTFAERKARAVASLAPEVAYRRLHGALSRRGFSGHVVSRVLAELGISRS</sequence>
<dbReference type="InterPro" id="IPR036388">
    <property type="entry name" value="WH-like_DNA-bd_sf"/>
</dbReference>
<dbReference type="InterPro" id="IPR053926">
    <property type="entry name" value="RecX_HTH_1st"/>
</dbReference>
<protein>
    <recommendedName>
        <fullName evidence="3 5">Regulatory protein RecX</fullName>
    </recommendedName>
</protein>
<evidence type="ECO:0000256" key="1">
    <source>
        <dbReference type="ARBA" id="ARBA00004496"/>
    </source>
</evidence>
<reference evidence="9 10" key="1">
    <citation type="submission" date="2015-10" db="EMBL/GenBank/DDBJ databases">
        <title>Metagenome-Assembled Genomes uncover a global brackish microbiome.</title>
        <authorList>
            <person name="Hugerth L.W."/>
            <person name="Larsson J."/>
            <person name="Alneberg J."/>
            <person name="Lindh M.V."/>
            <person name="Legrand C."/>
            <person name="Pinhassi J."/>
            <person name="Andersson A.F."/>
        </authorList>
    </citation>
    <scope>NUCLEOTIDE SEQUENCE [LARGE SCALE GENOMIC DNA]</scope>
    <source>
        <strain evidence="9">BACL2 MAG-120802-bin41</strain>
    </source>
</reference>
<dbReference type="Pfam" id="PF02631">
    <property type="entry name" value="RecX_HTH2"/>
    <property type="match status" value="1"/>
</dbReference>